<dbReference type="Proteomes" id="UP001140096">
    <property type="component" value="Unassembled WGS sequence"/>
</dbReference>
<feature type="non-terminal residue" evidence="1">
    <location>
        <position position="1"/>
    </location>
</feature>
<dbReference type="EMBL" id="JANBUP010002057">
    <property type="protein sequence ID" value="KAJ2802093.1"/>
    <property type="molecule type" value="Genomic_DNA"/>
</dbReference>
<reference evidence="1" key="1">
    <citation type="submission" date="2022-07" db="EMBL/GenBank/DDBJ databases">
        <title>Phylogenomic reconstructions and comparative analyses of Kickxellomycotina fungi.</title>
        <authorList>
            <person name="Reynolds N.K."/>
            <person name="Stajich J.E."/>
            <person name="Barry K."/>
            <person name="Grigoriev I.V."/>
            <person name="Crous P."/>
            <person name="Smith M.E."/>
        </authorList>
    </citation>
    <scope>NUCLEOTIDE SEQUENCE</scope>
    <source>
        <strain evidence="1">CBS 102833</strain>
    </source>
</reference>
<feature type="non-terminal residue" evidence="1">
    <location>
        <position position="658"/>
    </location>
</feature>
<proteinExistence type="predicted"/>
<accession>A0ACC1L6R1</accession>
<comment type="caution">
    <text evidence="1">The sequence shown here is derived from an EMBL/GenBank/DDBJ whole genome shotgun (WGS) entry which is preliminary data.</text>
</comment>
<organism evidence="1 2">
    <name type="scientific">Coemansia furcata</name>
    <dbReference type="NCBI Taxonomy" id="417177"/>
    <lineage>
        <taxon>Eukaryota</taxon>
        <taxon>Fungi</taxon>
        <taxon>Fungi incertae sedis</taxon>
        <taxon>Zoopagomycota</taxon>
        <taxon>Kickxellomycotina</taxon>
        <taxon>Kickxellomycetes</taxon>
        <taxon>Kickxellales</taxon>
        <taxon>Kickxellaceae</taxon>
        <taxon>Coemansia</taxon>
    </lineage>
</organism>
<name>A0ACC1L6R1_9FUNG</name>
<protein>
    <submittedName>
        <fullName evidence="1">Uncharacterized protein</fullName>
    </submittedName>
</protein>
<evidence type="ECO:0000313" key="1">
    <source>
        <dbReference type="EMBL" id="KAJ2802093.1"/>
    </source>
</evidence>
<sequence length="658" mass="72549">DKSRSRSVRSPRRSSHSRSRRDYSSRRYDDDDYRYSSRRYDDDRRYERRGSRRGSPARQRSSSRSPSPPIGRGYRRSPSPEVDESERDLRTVFAMQLSARLRRSDLVDFFSRAGRVRDAHIVADKGSRRSRGVAYIEFYAIDSAIKAVDLSGQRLLDVPIIVQPSEAQKNRQATVKQYSADGAPLSASSDKSGSTLVFARELAVDIEPEDLKPFFDLFGKVEYCHVEPLADPGRDGAEWSAFVKYDMVSSARFAVDKMNGLPLLGTKLRVRMARKSEEERESRRLSGQAPESQIFQLPPPATTVNPATVKPDPDSPSISKAAVTEACADQSEEATPLLGEPAATADYGLAIEREFEVHDIGISVDIGDCEDMFSFRKLLRFAGPGFAMSIAYVDPGNICSDLHCGAVAGYKLIWLLFLTHAIGLYIQTLSARIGIVTGKNLAQHCRQKYSRGIRIPLWLICELAIIGSDIQEAIGTAIALYLLFGIEIWAGILIAALLSYVILGIQRFGARKVEALFVAMIAVMCACFGVEVFMAKPDVAKIVDGLLVPRIPANATVQAVGIVGAVIMPHNLFLHSALVGTRRIKRGADVRKASIREANFYTTIESAVALLFSFIINATILIVFADIYSMDRGNTAIGTMVEEHLPGLIEAAELLRGA</sequence>
<evidence type="ECO:0000313" key="2">
    <source>
        <dbReference type="Proteomes" id="UP001140096"/>
    </source>
</evidence>
<gene>
    <name evidence="1" type="ORF">H4S07_004773</name>
</gene>
<keyword evidence="2" id="KW-1185">Reference proteome</keyword>